<accession>A0A0A0B5B7</accession>
<keyword evidence="2" id="KW-1185">Reference proteome</keyword>
<organism evidence="1 2">
    <name type="scientific">Cellulomonas cellasea DSM 20118</name>
    <dbReference type="NCBI Taxonomy" id="1408250"/>
    <lineage>
        <taxon>Bacteria</taxon>
        <taxon>Bacillati</taxon>
        <taxon>Actinomycetota</taxon>
        <taxon>Actinomycetes</taxon>
        <taxon>Micrococcales</taxon>
        <taxon>Cellulomonadaceae</taxon>
        <taxon>Cellulomonas</taxon>
    </lineage>
</organism>
<comment type="caution">
    <text evidence="1">The sequence shown here is derived from an EMBL/GenBank/DDBJ whole genome shotgun (WGS) entry which is preliminary data.</text>
</comment>
<name>A0A0A0B5B7_9CELL</name>
<protein>
    <submittedName>
        <fullName evidence="1">Uncharacterized protein</fullName>
    </submittedName>
</protein>
<dbReference type="EMBL" id="AXNT01000070">
    <property type="protein sequence ID" value="KGM02030.1"/>
    <property type="molecule type" value="Genomic_DNA"/>
</dbReference>
<gene>
    <name evidence="1" type="ORF">Q760_15950</name>
</gene>
<dbReference type="Proteomes" id="UP000029833">
    <property type="component" value="Unassembled WGS sequence"/>
</dbReference>
<proteinExistence type="predicted"/>
<sequence length="132" mass="13990">MSKKARADDWSVWDVSRVPALVLDECVATRCGDDIQISVVVHDEDMLVSDAPDVVGETLLDGTRIDLRANVSSPLPNGLTIEAWALSSSGGYLASGSVAVHPGRPVPRVVRLRLASAPSGSVANVFVRLVQD</sequence>
<dbReference type="AlphaFoldDB" id="A0A0A0B5B7"/>
<evidence type="ECO:0000313" key="2">
    <source>
        <dbReference type="Proteomes" id="UP000029833"/>
    </source>
</evidence>
<evidence type="ECO:0000313" key="1">
    <source>
        <dbReference type="EMBL" id="KGM02030.1"/>
    </source>
</evidence>
<dbReference type="RefSeq" id="WP_034630290.1">
    <property type="nucleotide sequence ID" value="NZ_AXNT01000070.1"/>
</dbReference>
<reference evidence="1 2" key="1">
    <citation type="submission" date="2013-10" db="EMBL/GenBank/DDBJ databases">
        <authorList>
            <person name="Wang G."/>
            <person name="Zhuang W."/>
        </authorList>
    </citation>
    <scope>NUCLEOTIDE SEQUENCE [LARGE SCALE GENOMIC DNA]</scope>
    <source>
        <strain evidence="1 2">DSM 20118</strain>
    </source>
</reference>